<feature type="transmembrane region" description="Helical" evidence="7">
    <location>
        <begin position="146"/>
        <end position="168"/>
    </location>
</feature>
<dbReference type="Pfam" id="PF08240">
    <property type="entry name" value="ADH_N"/>
    <property type="match status" value="1"/>
</dbReference>
<dbReference type="PROSITE" id="PS00059">
    <property type="entry name" value="ADH_ZINC"/>
    <property type="match status" value="1"/>
</dbReference>
<feature type="domain" description="Alcohol dehydrogenase-like N-terminal" evidence="9">
    <location>
        <begin position="28"/>
        <end position="139"/>
    </location>
</feature>
<dbReference type="InterPro" id="IPR013149">
    <property type="entry name" value="ADH-like_C"/>
</dbReference>
<dbReference type="OrthoDB" id="9806940at2"/>
<dbReference type="InterPro" id="IPR002328">
    <property type="entry name" value="ADH_Zn_CS"/>
</dbReference>
<evidence type="ECO:0000256" key="3">
    <source>
        <dbReference type="ARBA" id="ARBA00022723"/>
    </source>
</evidence>
<dbReference type="InterPro" id="IPR036291">
    <property type="entry name" value="NAD(P)-bd_dom_sf"/>
</dbReference>
<dbReference type="CDD" id="cd08240">
    <property type="entry name" value="6_hydroxyhexanoate_dh_like"/>
    <property type="match status" value="1"/>
</dbReference>
<keyword evidence="7" id="KW-0472">Membrane</keyword>
<evidence type="ECO:0000256" key="5">
    <source>
        <dbReference type="ARBA" id="ARBA00023002"/>
    </source>
</evidence>
<dbReference type="InterPro" id="IPR011032">
    <property type="entry name" value="GroES-like_sf"/>
</dbReference>
<evidence type="ECO:0000313" key="10">
    <source>
        <dbReference type="EMBL" id="BAT60965.1"/>
    </source>
</evidence>
<keyword evidence="5 10" id="KW-0560">Oxidoreductase</keyword>
<evidence type="ECO:0000256" key="4">
    <source>
        <dbReference type="ARBA" id="ARBA00022833"/>
    </source>
</evidence>
<protein>
    <submittedName>
        <fullName evidence="10">Alcohol dehydrogenase</fullName>
        <ecNumber evidence="10">1.1.1.1</ecNumber>
    </submittedName>
</protein>
<dbReference type="SUPFAM" id="SSF50129">
    <property type="entry name" value="GroES-like"/>
    <property type="match status" value="1"/>
</dbReference>
<dbReference type="PANTHER" id="PTHR42940">
    <property type="entry name" value="ALCOHOL DEHYDROGENASE 1-RELATED"/>
    <property type="match status" value="1"/>
</dbReference>
<comment type="cofactor">
    <cofactor evidence="1 6">
        <name>Zn(2+)</name>
        <dbReference type="ChEBI" id="CHEBI:29105"/>
    </cofactor>
</comment>
<dbReference type="SUPFAM" id="SSF51735">
    <property type="entry name" value="NAD(P)-binding Rossmann-fold domains"/>
    <property type="match status" value="1"/>
</dbReference>
<organism evidence="10 11">
    <name type="scientific">Variibacter gotjawalensis</name>
    <dbReference type="NCBI Taxonomy" id="1333996"/>
    <lineage>
        <taxon>Bacteria</taxon>
        <taxon>Pseudomonadati</taxon>
        <taxon>Pseudomonadota</taxon>
        <taxon>Alphaproteobacteria</taxon>
        <taxon>Hyphomicrobiales</taxon>
        <taxon>Nitrobacteraceae</taxon>
        <taxon>Variibacter</taxon>
    </lineage>
</organism>
<dbReference type="Pfam" id="PF00107">
    <property type="entry name" value="ADH_zinc_N"/>
    <property type="match status" value="1"/>
</dbReference>
<evidence type="ECO:0000256" key="6">
    <source>
        <dbReference type="RuleBase" id="RU361277"/>
    </source>
</evidence>
<gene>
    <name evidence="10" type="ORF">GJW-30_1_03515</name>
</gene>
<keyword evidence="4 6" id="KW-0862">Zinc</keyword>
<keyword evidence="7" id="KW-1133">Transmembrane helix</keyword>
<keyword evidence="3 6" id="KW-0479">Metal-binding</keyword>
<feature type="transmembrane region" description="Helical" evidence="7">
    <location>
        <begin position="180"/>
        <end position="200"/>
    </location>
</feature>
<evidence type="ECO:0000256" key="2">
    <source>
        <dbReference type="ARBA" id="ARBA00008072"/>
    </source>
</evidence>
<dbReference type="InterPro" id="IPR013154">
    <property type="entry name" value="ADH-like_N"/>
</dbReference>
<dbReference type="GO" id="GO:0008270">
    <property type="term" value="F:zinc ion binding"/>
    <property type="evidence" value="ECO:0007669"/>
    <property type="project" value="InterPro"/>
</dbReference>
<dbReference type="PANTHER" id="PTHR42940:SF8">
    <property type="entry name" value="VACUOLAR PROTEIN SORTING-ASSOCIATED PROTEIN 11"/>
    <property type="match status" value="1"/>
</dbReference>
<dbReference type="Gene3D" id="3.90.180.10">
    <property type="entry name" value="Medium-chain alcohol dehydrogenases, catalytic domain"/>
    <property type="match status" value="1"/>
</dbReference>
<feature type="domain" description="Alcohol dehydrogenase-like C-terminal" evidence="8">
    <location>
        <begin position="187"/>
        <end position="314"/>
    </location>
</feature>
<sequence length="351" mass="36936">MNFRRQSLVVYGQPLCETVAEVPVPQGTEVVVRIERCGVCHSDVHIQDGYFSMGGDRKSELAGSHQLPFTMGHEIAGVIESAGPDAKDAKVGAKVAVYPWIGCGKCAACLRGEEILCIAPENLGVQKDGGYATHVLVKHPRYLIDYAPLPIGTAAAYMCSGITAFSALKKLQARADLGPVLILGLGGVGMMGLMFALAMFKHKPIVADLDPKKREAALKAGAAAAYDPSDLDARKQLIKATQGGVFGVADYVGSDKSLSFGFGVLQKGSKVVVVGLIGGSFTTPVPIFPFKAVAIEGSIVGSLEETHEMLALAKSGKVAHVPIINRPLSAAQESLDDLRNGKILGRVMLTP</sequence>
<proteinExistence type="inferred from homology"/>
<reference evidence="10 11" key="1">
    <citation type="submission" date="2015-08" db="EMBL/GenBank/DDBJ databases">
        <title>Investigation of the bacterial diversity of lava forest soil.</title>
        <authorList>
            <person name="Lee J.S."/>
        </authorList>
    </citation>
    <scope>NUCLEOTIDE SEQUENCE [LARGE SCALE GENOMIC DNA]</scope>
    <source>
        <strain evidence="10 11">GJW-30</strain>
    </source>
</reference>
<evidence type="ECO:0000256" key="1">
    <source>
        <dbReference type="ARBA" id="ARBA00001947"/>
    </source>
</evidence>
<dbReference type="RefSeq" id="WP_096357622.1">
    <property type="nucleotide sequence ID" value="NZ_AP014946.1"/>
</dbReference>
<dbReference type="GO" id="GO:0005737">
    <property type="term" value="C:cytoplasm"/>
    <property type="evidence" value="ECO:0007669"/>
    <property type="project" value="TreeGrafter"/>
</dbReference>
<dbReference type="Gene3D" id="3.40.50.720">
    <property type="entry name" value="NAD(P)-binding Rossmann-like Domain"/>
    <property type="match status" value="1"/>
</dbReference>
<dbReference type="AlphaFoldDB" id="A0A0S3PYE3"/>
<keyword evidence="7" id="KW-0812">Transmembrane</keyword>
<keyword evidence="11" id="KW-1185">Reference proteome</keyword>
<evidence type="ECO:0000313" key="11">
    <source>
        <dbReference type="Proteomes" id="UP000236884"/>
    </source>
</evidence>
<comment type="similarity">
    <text evidence="2 6">Belongs to the zinc-containing alcohol dehydrogenase family.</text>
</comment>
<name>A0A0S3PYE3_9BRAD</name>
<accession>A0A0S3PYE3</accession>
<evidence type="ECO:0000256" key="7">
    <source>
        <dbReference type="SAM" id="Phobius"/>
    </source>
</evidence>
<dbReference type="EMBL" id="AP014946">
    <property type="protein sequence ID" value="BAT60965.1"/>
    <property type="molecule type" value="Genomic_DNA"/>
</dbReference>
<dbReference type="EC" id="1.1.1.1" evidence="10"/>
<evidence type="ECO:0000259" key="8">
    <source>
        <dbReference type="Pfam" id="PF00107"/>
    </source>
</evidence>
<dbReference type="Proteomes" id="UP000236884">
    <property type="component" value="Chromosome"/>
</dbReference>
<dbReference type="GO" id="GO:0004022">
    <property type="term" value="F:alcohol dehydrogenase (NAD+) activity"/>
    <property type="evidence" value="ECO:0007669"/>
    <property type="project" value="UniProtKB-EC"/>
</dbReference>
<evidence type="ECO:0000259" key="9">
    <source>
        <dbReference type="Pfam" id="PF08240"/>
    </source>
</evidence>
<dbReference type="KEGG" id="vgo:GJW-30_1_03515"/>